<name>A0A9D2LKB8_9FIRM</name>
<organism evidence="1 2">
    <name type="scientific">Candidatus Oscillibacter excrementigallinarum</name>
    <dbReference type="NCBI Taxonomy" id="2838716"/>
    <lineage>
        <taxon>Bacteria</taxon>
        <taxon>Bacillati</taxon>
        <taxon>Bacillota</taxon>
        <taxon>Clostridia</taxon>
        <taxon>Eubacteriales</taxon>
        <taxon>Oscillospiraceae</taxon>
        <taxon>Oscillibacter</taxon>
    </lineage>
</organism>
<dbReference type="AlphaFoldDB" id="A0A9D2LKB8"/>
<gene>
    <name evidence="1" type="ORF">H9787_10565</name>
</gene>
<accession>A0A9D2LKB8</accession>
<dbReference type="Proteomes" id="UP000823824">
    <property type="component" value="Unassembled WGS sequence"/>
</dbReference>
<proteinExistence type="predicted"/>
<reference evidence="1" key="2">
    <citation type="submission" date="2021-04" db="EMBL/GenBank/DDBJ databases">
        <authorList>
            <person name="Gilroy R."/>
        </authorList>
    </citation>
    <scope>NUCLEOTIDE SEQUENCE</scope>
    <source>
        <strain evidence="1">ChiBcec18-1249</strain>
    </source>
</reference>
<evidence type="ECO:0000313" key="1">
    <source>
        <dbReference type="EMBL" id="HJB14133.1"/>
    </source>
</evidence>
<dbReference type="EMBL" id="DWZJ01000098">
    <property type="protein sequence ID" value="HJB14133.1"/>
    <property type="molecule type" value="Genomic_DNA"/>
</dbReference>
<reference evidence="1" key="1">
    <citation type="journal article" date="2021" name="PeerJ">
        <title>Extensive microbial diversity within the chicken gut microbiome revealed by metagenomics and culture.</title>
        <authorList>
            <person name="Gilroy R."/>
            <person name="Ravi A."/>
            <person name="Getino M."/>
            <person name="Pursley I."/>
            <person name="Horton D.L."/>
            <person name="Alikhan N.F."/>
            <person name="Baker D."/>
            <person name="Gharbi K."/>
            <person name="Hall N."/>
            <person name="Watson M."/>
            <person name="Adriaenssens E.M."/>
            <person name="Foster-Nyarko E."/>
            <person name="Jarju S."/>
            <person name="Secka A."/>
            <person name="Antonio M."/>
            <person name="Oren A."/>
            <person name="Chaudhuri R.R."/>
            <person name="La Ragione R."/>
            <person name="Hildebrand F."/>
            <person name="Pallen M.J."/>
        </authorList>
    </citation>
    <scope>NUCLEOTIDE SEQUENCE</scope>
    <source>
        <strain evidence="1">ChiBcec18-1249</strain>
    </source>
</reference>
<sequence>MKIALFTIVTCVVLIAVMVAVAYVCNRLNIGTRTTAQQAPLPLTPQDWDVYLAYLQALMECVANNHNTCGLCRPGDLPQHMAPGLSGIIRKDGAVYYMGLFDRTRVFTGGMGKYTFDTTPRDRMVRKLNDLLPNYCIAAGLAPVYIRASRDLDNGRVAFILGL</sequence>
<comment type="caution">
    <text evidence="1">The sequence shown here is derived from an EMBL/GenBank/DDBJ whole genome shotgun (WGS) entry which is preliminary data.</text>
</comment>
<evidence type="ECO:0000313" key="2">
    <source>
        <dbReference type="Proteomes" id="UP000823824"/>
    </source>
</evidence>
<protein>
    <submittedName>
        <fullName evidence="1">Uncharacterized protein</fullName>
    </submittedName>
</protein>